<feature type="domain" description="Nudix hydrolase" evidence="1">
    <location>
        <begin position="26"/>
        <end position="155"/>
    </location>
</feature>
<dbReference type="PANTHER" id="PTHR10885:SF0">
    <property type="entry name" value="ISOPENTENYL-DIPHOSPHATE DELTA-ISOMERASE"/>
    <property type="match status" value="1"/>
</dbReference>
<comment type="caution">
    <text evidence="2">The sequence shown here is derived from an EMBL/GenBank/DDBJ whole genome shotgun (WGS) entry which is preliminary data.</text>
</comment>
<gene>
    <name evidence="2" type="ORF">A2121_00935</name>
</gene>
<dbReference type="Proteomes" id="UP000176484">
    <property type="component" value="Unassembled WGS sequence"/>
</dbReference>
<reference evidence="2 3" key="1">
    <citation type="journal article" date="2016" name="Nat. Commun.">
        <title>Thousands of microbial genomes shed light on interconnected biogeochemical processes in an aquifer system.</title>
        <authorList>
            <person name="Anantharaman K."/>
            <person name="Brown C.T."/>
            <person name="Hug L.A."/>
            <person name="Sharon I."/>
            <person name="Castelle C.J."/>
            <person name="Probst A.J."/>
            <person name="Thomas B.C."/>
            <person name="Singh A."/>
            <person name="Wilkins M.J."/>
            <person name="Karaoz U."/>
            <person name="Brodie E.L."/>
            <person name="Williams K.H."/>
            <person name="Hubbard S.S."/>
            <person name="Banfield J.F."/>
        </authorList>
    </citation>
    <scope>NUCLEOTIDE SEQUENCE [LARGE SCALE GENOMIC DNA]</scope>
</reference>
<dbReference type="InterPro" id="IPR000086">
    <property type="entry name" value="NUDIX_hydrolase_dom"/>
</dbReference>
<evidence type="ECO:0000313" key="3">
    <source>
        <dbReference type="Proteomes" id="UP000176484"/>
    </source>
</evidence>
<dbReference type="PANTHER" id="PTHR10885">
    <property type="entry name" value="ISOPENTENYL-DIPHOSPHATE DELTA-ISOMERASE"/>
    <property type="match status" value="1"/>
</dbReference>
<evidence type="ECO:0000313" key="2">
    <source>
        <dbReference type="EMBL" id="OGI45475.1"/>
    </source>
</evidence>
<dbReference type="AlphaFoldDB" id="A0A1F6TK72"/>
<name>A0A1F6TK72_9BACT</name>
<protein>
    <recommendedName>
        <fullName evidence="1">Nudix hydrolase domain-containing protein</fullName>
    </recommendedName>
</protein>
<dbReference type="SUPFAM" id="SSF55811">
    <property type="entry name" value="Nudix"/>
    <property type="match status" value="1"/>
</dbReference>
<dbReference type="InterPro" id="IPR015797">
    <property type="entry name" value="NUDIX_hydrolase-like_dom_sf"/>
</dbReference>
<dbReference type="GO" id="GO:0003824">
    <property type="term" value="F:catalytic activity"/>
    <property type="evidence" value="ECO:0007669"/>
    <property type="project" value="UniProtKB-ARBA"/>
</dbReference>
<accession>A0A1F6TK72</accession>
<organism evidence="2 3">
    <name type="scientific">Candidatus Nomurabacteria bacterium GWB1_40_6</name>
    <dbReference type="NCBI Taxonomy" id="1801727"/>
    <lineage>
        <taxon>Bacteria</taxon>
        <taxon>Candidatus Nomuraibacteriota</taxon>
    </lineage>
</organism>
<dbReference type="Pfam" id="PF00293">
    <property type="entry name" value="NUDIX"/>
    <property type="match status" value="1"/>
</dbReference>
<sequence>MRVPIVDENDIVLYYKDRKDRDLRKEISRSSAIWITNEKGDILIAKRSKNKVNFPNIWGPSAAGTVEEGESYESNIIKEVKEEIGIELDNLSLGPKERESDNHEFFGQYFFSKISSNTKFILQESEVDEVRWISLGELEKWYMENPKDFIVSFNVSLKVIKNYTNQS</sequence>
<evidence type="ECO:0000259" key="1">
    <source>
        <dbReference type="PROSITE" id="PS51462"/>
    </source>
</evidence>
<dbReference type="PROSITE" id="PS51462">
    <property type="entry name" value="NUDIX"/>
    <property type="match status" value="1"/>
</dbReference>
<dbReference type="EMBL" id="MFTD01000048">
    <property type="protein sequence ID" value="OGI45475.1"/>
    <property type="molecule type" value="Genomic_DNA"/>
</dbReference>
<proteinExistence type="predicted"/>
<dbReference type="Gene3D" id="3.90.79.10">
    <property type="entry name" value="Nucleoside Triphosphate Pyrophosphohydrolase"/>
    <property type="match status" value="1"/>
</dbReference>